<dbReference type="Pfam" id="PF00359">
    <property type="entry name" value="PTS_EIIA_2"/>
    <property type="match status" value="1"/>
</dbReference>
<dbReference type="InterPro" id="IPR050661">
    <property type="entry name" value="BglG_antiterminators"/>
</dbReference>
<dbReference type="Pfam" id="PF00874">
    <property type="entry name" value="PRD"/>
    <property type="match status" value="1"/>
</dbReference>
<dbReference type="CDD" id="cd05568">
    <property type="entry name" value="PTS_IIB_bgl_like"/>
    <property type="match status" value="1"/>
</dbReference>
<comment type="caution">
    <text evidence="7">The sequence shown here is derived from an EMBL/GenBank/DDBJ whole genome shotgun (WGS) entry which is preliminary data.</text>
</comment>
<dbReference type="Gene3D" id="3.40.930.10">
    <property type="entry name" value="Mannitol-specific EII, Chain A"/>
    <property type="match status" value="1"/>
</dbReference>
<evidence type="ECO:0000313" key="7">
    <source>
        <dbReference type="EMBL" id="EOU22208.1"/>
    </source>
</evidence>
<protein>
    <recommendedName>
        <fullName evidence="10">PTS system EIIA component</fullName>
    </recommendedName>
</protein>
<dbReference type="InterPro" id="IPR002178">
    <property type="entry name" value="PTS_EIIA_type-2_dom"/>
</dbReference>
<evidence type="ECO:0000313" key="9">
    <source>
        <dbReference type="Proteomes" id="UP000014107"/>
    </source>
</evidence>
<dbReference type="EMBL" id="AHYV01000046">
    <property type="protein sequence ID" value="EOT38817.1"/>
    <property type="molecule type" value="Genomic_DNA"/>
</dbReference>
<sequence>MEKFVLNDSQVRIVTMLLDNEEPLMISDIQDSTHLSKRSVYNNLKVIYEYFQKIGFSDFSIREQKGLFLDPEEKRILKNTLRSSQTELVLCPEQRVILIACYLMFPEKKILIESIEKMCQVSRNTIISDIKKTKIELENYQLTIGYSPKMGYQIEGKLINKREVFLFFIERLLKFVDIRLLTFLNINDVNENFNKLKIISNELDSSYNEESLLALAALLSVIRRGDERYEFSIKELHFIQDTIELAKVDEHFTEFSIHDRFYLTVHLLGTRSATEFKIDREKNVELLKLSEKIVEKFEVVTNNTLFDKDTLVNEIYLHLSLSLHYHELSIQAVNPLLEEIKTNYSSIYSATKIVCESLKNDFLVPIFESEIANITLHLGSHLRDPFEKSSSKRVLIVCPSGQSTSNLLQVEVTKLSPEIKVVGASAISDIADKESEFDFIISTIDLDTEFPFIKVNPILTKEDKEKIATVLFLSQSRYHADDQQINGLFDIIARYVESEKMPIITKEIIDFVNHSNPIIKVEHEYRYSLTELIGQHNIQIAATPLGWREAVAMAAEPLRATKTIDQEYVEEMIRLVDVYGPYIVLGKNVALAHAKPENGVNRLGISMLVCPEGIYFDEENEINVLFVVASPNEYEHLNYLNDILKFAKNSDAVKSIIQTKNVTECYELAKGMF</sequence>
<evidence type="ECO:0000259" key="5">
    <source>
        <dbReference type="PROSITE" id="PS51372"/>
    </source>
</evidence>
<name>A0AAV3IYL2_ENTAV</name>
<dbReference type="PROSITE" id="PS51099">
    <property type="entry name" value="PTS_EIIB_TYPE_2"/>
    <property type="match status" value="1"/>
</dbReference>
<gene>
    <name evidence="7" type="ORF">I570_02410</name>
    <name evidence="6" type="ORF">OMU_04320</name>
</gene>
<feature type="domain" description="PTS EIIA type-2" evidence="3">
    <location>
        <begin position="531"/>
        <end position="672"/>
    </location>
</feature>
<evidence type="ECO:0000313" key="8">
    <source>
        <dbReference type="Proteomes" id="UP000014104"/>
    </source>
</evidence>
<organism evidence="7 9">
    <name type="scientific">Enterococcus avium ATCC 14025</name>
    <dbReference type="NCBI Taxonomy" id="1140002"/>
    <lineage>
        <taxon>Bacteria</taxon>
        <taxon>Bacillati</taxon>
        <taxon>Bacillota</taxon>
        <taxon>Bacilli</taxon>
        <taxon>Lactobacillales</taxon>
        <taxon>Enterococcaceae</taxon>
        <taxon>Enterococcus</taxon>
    </lineage>
</organism>
<dbReference type="Gene3D" id="3.40.50.2300">
    <property type="match status" value="1"/>
</dbReference>
<evidence type="ECO:0008006" key="10">
    <source>
        <dbReference type="Google" id="ProtNLM"/>
    </source>
</evidence>
<dbReference type="Proteomes" id="UP000014107">
    <property type="component" value="Unassembled WGS sequence"/>
</dbReference>
<proteinExistence type="predicted"/>
<dbReference type="Gene3D" id="1.10.1790.10">
    <property type="entry name" value="PRD domain"/>
    <property type="match status" value="1"/>
</dbReference>
<dbReference type="InterPro" id="IPR036095">
    <property type="entry name" value="PTS_EIIB-like_sf"/>
</dbReference>
<dbReference type="SUPFAM" id="SSF63520">
    <property type="entry name" value="PTS-regulatory domain, PRD"/>
    <property type="match status" value="1"/>
</dbReference>
<dbReference type="GeneID" id="69567680"/>
<dbReference type="InterPro" id="IPR036634">
    <property type="entry name" value="PRD_sf"/>
</dbReference>
<dbReference type="RefSeq" id="WP_016182052.1">
    <property type="nucleotide sequence ID" value="NZ_KE136369.1"/>
</dbReference>
<dbReference type="GO" id="GO:0008982">
    <property type="term" value="F:protein-N(PI)-phosphohistidine-sugar phosphotransferase activity"/>
    <property type="evidence" value="ECO:0007669"/>
    <property type="project" value="InterPro"/>
</dbReference>
<evidence type="ECO:0000259" key="3">
    <source>
        <dbReference type="PROSITE" id="PS51094"/>
    </source>
</evidence>
<keyword evidence="1" id="KW-0808">Transferase</keyword>
<dbReference type="GO" id="GO:0006355">
    <property type="term" value="P:regulation of DNA-templated transcription"/>
    <property type="evidence" value="ECO:0007669"/>
    <property type="project" value="InterPro"/>
</dbReference>
<dbReference type="InterPro" id="IPR011608">
    <property type="entry name" value="PRD"/>
</dbReference>
<dbReference type="PROSITE" id="PS51372">
    <property type="entry name" value="PRD_2"/>
    <property type="match status" value="1"/>
</dbReference>
<evidence type="ECO:0000256" key="1">
    <source>
        <dbReference type="ARBA" id="ARBA00022679"/>
    </source>
</evidence>
<reference evidence="7 9" key="2">
    <citation type="submission" date="2013-03" db="EMBL/GenBank/DDBJ databases">
        <title>The Genome Sequence of Enterococcus avium ATCC_14025 (PacBio/Illumina hybrid assembly).</title>
        <authorList>
            <consortium name="The Broad Institute Genomics Platform"/>
            <consortium name="The Broad Institute Genome Sequencing Center for Infectious Disease"/>
            <person name="Earl A."/>
            <person name="Russ C."/>
            <person name="Gilmore M."/>
            <person name="Surin D."/>
            <person name="Walker B."/>
            <person name="Young S."/>
            <person name="Zeng Q."/>
            <person name="Gargeya S."/>
            <person name="Fitzgerald M."/>
            <person name="Haas B."/>
            <person name="Abouelleil A."/>
            <person name="Allen A.W."/>
            <person name="Alvarado L."/>
            <person name="Arachchi H.M."/>
            <person name="Berlin A.M."/>
            <person name="Chapman S.B."/>
            <person name="Gainer-Dewar J."/>
            <person name="Goldberg J."/>
            <person name="Griggs A."/>
            <person name="Gujja S."/>
            <person name="Hansen M."/>
            <person name="Howarth C."/>
            <person name="Imamovic A."/>
            <person name="Ireland A."/>
            <person name="Larimer J."/>
            <person name="McCowan C."/>
            <person name="Murphy C."/>
            <person name="Pearson M."/>
            <person name="Poon T.W."/>
            <person name="Priest M."/>
            <person name="Roberts A."/>
            <person name="Saif S."/>
            <person name="Shea T."/>
            <person name="Sisk P."/>
            <person name="Sykes S."/>
            <person name="Wortman J."/>
            <person name="Nusbaum C."/>
            <person name="Birren B."/>
        </authorList>
    </citation>
    <scope>NUCLEOTIDE SEQUENCE [LARGE SCALE GENOMIC DNA]</scope>
    <source>
        <strain evidence="7 9">ATCC 14025</strain>
    </source>
</reference>
<evidence type="ECO:0000259" key="4">
    <source>
        <dbReference type="PROSITE" id="PS51099"/>
    </source>
</evidence>
<dbReference type="PANTHER" id="PTHR30185">
    <property type="entry name" value="CRYPTIC BETA-GLUCOSIDE BGL OPERON ANTITERMINATOR"/>
    <property type="match status" value="1"/>
</dbReference>
<dbReference type="SUPFAM" id="SSF52794">
    <property type="entry name" value="PTS system IIB component-like"/>
    <property type="match status" value="1"/>
</dbReference>
<evidence type="ECO:0000313" key="6">
    <source>
        <dbReference type="EMBL" id="EOT38817.1"/>
    </source>
</evidence>
<dbReference type="InterPro" id="IPR013011">
    <property type="entry name" value="PTS_EIIB_2"/>
</dbReference>
<feature type="domain" description="PTS EIIB type-2" evidence="4">
    <location>
        <begin position="392"/>
        <end position="479"/>
    </location>
</feature>
<dbReference type="EMBL" id="ASWL01000003">
    <property type="protein sequence ID" value="EOU22208.1"/>
    <property type="molecule type" value="Genomic_DNA"/>
</dbReference>
<feature type="domain" description="PRD" evidence="5">
    <location>
        <begin position="281"/>
        <end position="388"/>
    </location>
</feature>
<evidence type="ECO:0000256" key="2">
    <source>
        <dbReference type="ARBA" id="ARBA00022737"/>
    </source>
</evidence>
<dbReference type="SUPFAM" id="SSF55804">
    <property type="entry name" value="Phoshotransferase/anion transport protein"/>
    <property type="match status" value="1"/>
</dbReference>
<dbReference type="AlphaFoldDB" id="A0AAV3IYL2"/>
<dbReference type="PROSITE" id="PS51094">
    <property type="entry name" value="PTS_EIIA_TYPE_2"/>
    <property type="match status" value="1"/>
</dbReference>
<keyword evidence="8" id="KW-1185">Reference proteome</keyword>
<dbReference type="Proteomes" id="UP000014104">
    <property type="component" value="Unassembled WGS sequence"/>
</dbReference>
<reference evidence="6 8" key="1">
    <citation type="submission" date="2013-03" db="EMBL/GenBank/DDBJ databases">
        <title>The Genome Sequence of Enterococcus avium ATCC_14025 (Illumina only assembly).</title>
        <authorList>
            <consortium name="The Broad Institute Genomics Platform"/>
            <consortium name="The Broad Institute Genome Sequencing Center for Infectious Disease"/>
            <person name="Earl A."/>
            <person name="Russ C."/>
            <person name="Gilmore M."/>
            <person name="Surin D."/>
            <person name="Walker B."/>
            <person name="Young S."/>
            <person name="Zeng Q."/>
            <person name="Gargeya S."/>
            <person name="Fitzgerald M."/>
            <person name="Haas B."/>
            <person name="Abouelleil A."/>
            <person name="Allen A.W."/>
            <person name="Alvarado L."/>
            <person name="Arachchi H.M."/>
            <person name="Berlin A.M."/>
            <person name="Chapman S.B."/>
            <person name="Gainer-Dewar J."/>
            <person name="Goldberg J."/>
            <person name="Griggs A."/>
            <person name="Gujja S."/>
            <person name="Hansen M."/>
            <person name="Howarth C."/>
            <person name="Imamovic A."/>
            <person name="Ireland A."/>
            <person name="Larimer J."/>
            <person name="McCowan C."/>
            <person name="Murphy C."/>
            <person name="Pearson M."/>
            <person name="Poon T.W."/>
            <person name="Priest M."/>
            <person name="Roberts A."/>
            <person name="Saif S."/>
            <person name="Shea T."/>
            <person name="Sisk P."/>
            <person name="Sykes S."/>
            <person name="Wortman J."/>
            <person name="Nusbaum C."/>
            <person name="Birren B."/>
        </authorList>
    </citation>
    <scope>NUCLEOTIDE SEQUENCE [LARGE SCALE GENOMIC DNA]</scope>
    <source>
        <strain evidence="6 8">ATCC 14025</strain>
    </source>
</reference>
<dbReference type="GO" id="GO:0009401">
    <property type="term" value="P:phosphoenolpyruvate-dependent sugar phosphotransferase system"/>
    <property type="evidence" value="ECO:0007669"/>
    <property type="project" value="InterPro"/>
</dbReference>
<accession>A0AAV3IYL2</accession>
<dbReference type="PANTHER" id="PTHR30185:SF9">
    <property type="entry name" value="MANNITOL-SPECIFIC PHOSPHOTRANSFERASE ENZYME IIA COMPONENT"/>
    <property type="match status" value="1"/>
</dbReference>
<keyword evidence="2" id="KW-0677">Repeat</keyword>
<dbReference type="InterPro" id="IPR016152">
    <property type="entry name" value="PTrfase/Anion_transptr"/>
</dbReference>